<gene>
    <name evidence="1" type="ORF">MNB_SV-15-265</name>
</gene>
<evidence type="ECO:0000313" key="1">
    <source>
        <dbReference type="EMBL" id="SHO80367.1"/>
    </source>
</evidence>
<proteinExistence type="predicted"/>
<accession>A0A1W1EHP5</accession>
<name>A0A1W1EHP5_9ZZZZ</name>
<dbReference type="EMBL" id="FRYL01000005">
    <property type="protein sequence ID" value="SHO80367.1"/>
    <property type="molecule type" value="Genomic_DNA"/>
</dbReference>
<organism evidence="1">
    <name type="scientific">hydrothermal vent metagenome</name>
    <dbReference type="NCBI Taxonomy" id="652676"/>
    <lineage>
        <taxon>unclassified sequences</taxon>
        <taxon>metagenomes</taxon>
        <taxon>ecological metagenomes</taxon>
    </lineage>
</organism>
<sequence>MKIENIINLINGELLNSPTVTEIDSATVFYSKIDNGDLFISNNIEDINRAIDRGAYAIIYDDKSIKIEDNEVAHILVDDIYEASFRFLRYVILNKDVSIRYLNMHELSFAKMIITQKSNLTILSDDWKKAFEQILNSNDRLFVGSNKKILSMIKPDTKILSKKADGYIIMDTLFKSTFKIDKFIYQEKELVPFHFDNLCRAVYFAKEYDLPYEIDRVKYTKHFTPVFIDDSMSSTSSKKSDRVLIFVDNIEDILEAKDYIKHNGKWIKSIVLTPPKTKIKNMMDNPIWFENEEEAKDIIQNNHFNYALVYSLDKSIVNSIKNEYSLF</sequence>
<dbReference type="AlphaFoldDB" id="A0A1W1EHP5"/>
<reference evidence="1" key="1">
    <citation type="submission" date="2016-10" db="EMBL/GenBank/DDBJ databases">
        <authorList>
            <person name="de Groot N.N."/>
        </authorList>
    </citation>
    <scope>NUCLEOTIDE SEQUENCE</scope>
</reference>
<protein>
    <submittedName>
        <fullName evidence="1">Uncharacterized protein</fullName>
    </submittedName>
</protein>